<organism evidence="2">
    <name type="scientific">Laccaria bicolor (strain S238N-H82 / ATCC MYA-4686)</name>
    <name type="common">Bicoloured deceiver</name>
    <name type="synonym">Laccaria laccata var. bicolor</name>
    <dbReference type="NCBI Taxonomy" id="486041"/>
    <lineage>
        <taxon>Eukaryota</taxon>
        <taxon>Fungi</taxon>
        <taxon>Dikarya</taxon>
        <taxon>Basidiomycota</taxon>
        <taxon>Agaricomycotina</taxon>
        <taxon>Agaricomycetes</taxon>
        <taxon>Agaricomycetidae</taxon>
        <taxon>Agaricales</taxon>
        <taxon>Agaricineae</taxon>
        <taxon>Hydnangiaceae</taxon>
        <taxon>Laccaria</taxon>
    </lineage>
</organism>
<dbReference type="EMBL" id="DS547106">
    <property type="protein sequence ID" value="EDR06918.1"/>
    <property type="molecule type" value="Genomic_DNA"/>
</dbReference>
<sequence length="261" mass="28883">MAHFGEAGFCASLRDHARRGCRVLAGEKGGCGRLTFKNVRSRDPASLCSILDLSPLYCPPCGDASLVSHSRPGFWPQLRDTSHAQPLYALPSAGLVAQPMQALLSGRSQLEAVDQKIGGHGRCGMSFGYVYISKSRRPARAFNWDSRKAPIQELWKKLADSTVAEERMKERQCGIASWFRLENDTYVTSRSSFISDLSPLEATAYNGRRRIRRNRLGFDDYYKKFPPCNKGCSDGNSNASFTDVDLPNVLYQPSLGAPNPP</sequence>
<evidence type="ECO:0000313" key="2">
    <source>
        <dbReference type="Proteomes" id="UP000001194"/>
    </source>
</evidence>
<dbReference type="KEGG" id="lbc:LACBIDRAFT_328284"/>
<reference evidence="1 2" key="1">
    <citation type="journal article" date="2008" name="Nature">
        <title>The genome of Laccaria bicolor provides insights into mycorrhizal symbiosis.</title>
        <authorList>
            <person name="Martin F."/>
            <person name="Aerts A."/>
            <person name="Ahren D."/>
            <person name="Brun A."/>
            <person name="Danchin E.G.J."/>
            <person name="Duchaussoy F."/>
            <person name="Gibon J."/>
            <person name="Kohler A."/>
            <person name="Lindquist E."/>
            <person name="Pereda V."/>
            <person name="Salamov A."/>
            <person name="Shapiro H.J."/>
            <person name="Wuyts J."/>
            <person name="Blaudez D."/>
            <person name="Buee M."/>
            <person name="Brokstein P."/>
            <person name="Canbaeck B."/>
            <person name="Cohen D."/>
            <person name="Courty P.E."/>
            <person name="Coutinho P.M."/>
            <person name="Delaruelle C."/>
            <person name="Detter J.C."/>
            <person name="Deveau A."/>
            <person name="DiFazio S."/>
            <person name="Duplessis S."/>
            <person name="Fraissinet-Tachet L."/>
            <person name="Lucic E."/>
            <person name="Frey-Klett P."/>
            <person name="Fourrey C."/>
            <person name="Feussner I."/>
            <person name="Gay G."/>
            <person name="Grimwood J."/>
            <person name="Hoegger P.J."/>
            <person name="Jain P."/>
            <person name="Kilaru S."/>
            <person name="Labbe J."/>
            <person name="Lin Y.C."/>
            <person name="Legue V."/>
            <person name="Le Tacon F."/>
            <person name="Marmeisse R."/>
            <person name="Melayah D."/>
            <person name="Montanini B."/>
            <person name="Muratet M."/>
            <person name="Nehls U."/>
            <person name="Niculita-Hirzel H."/>
            <person name="Oudot-Le Secq M.P."/>
            <person name="Peter M."/>
            <person name="Quesneville H."/>
            <person name="Rajashekar B."/>
            <person name="Reich M."/>
            <person name="Rouhier N."/>
            <person name="Schmutz J."/>
            <person name="Yin T."/>
            <person name="Chalot M."/>
            <person name="Henrissat B."/>
            <person name="Kuees U."/>
            <person name="Lucas S."/>
            <person name="Van de Peer Y."/>
            <person name="Podila G.K."/>
            <person name="Polle A."/>
            <person name="Pukkila P.J."/>
            <person name="Richardson P.M."/>
            <person name="Rouze P."/>
            <person name="Sanders I.R."/>
            <person name="Stajich J.E."/>
            <person name="Tunlid A."/>
            <person name="Tuskan G."/>
            <person name="Grigoriev I.V."/>
        </authorList>
    </citation>
    <scope>NUCLEOTIDE SEQUENCE [LARGE SCALE GENOMIC DNA]</scope>
    <source>
        <strain evidence="2">S238N-H82 / ATCC MYA-4686</strain>
    </source>
</reference>
<keyword evidence="2" id="KW-1185">Reference proteome</keyword>
<protein>
    <submittedName>
        <fullName evidence="1">Predicted protein</fullName>
    </submittedName>
</protein>
<dbReference type="Proteomes" id="UP000001194">
    <property type="component" value="Unassembled WGS sequence"/>
</dbReference>
<dbReference type="GeneID" id="6078018"/>
<evidence type="ECO:0000313" key="1">
    <source>
        <dbReference type="EMBL" id="EDR06918.1"/>
    </source>
</evidence>
<name>B0DEE5_LACBS</name>
<dbReference type="HOGENOM" id="CLU_1065845_0_0_1"/>
<dbReference type="RefSeq" id="XP_001882291.1">
    <property type="nucleotide sequence ID" value="XM_001882256.1"/>
</dbReference>
<dbReference type="InParanoid" id="B0DEE5"/>
<gene>
    <name evidence="1" type="ORF">LACBIDRAFT_328284</name>
</gene>
<dbReference type="AlphaFoldDB" id="B0DEE5"/>
<accession>B0DEE5</accession>
<proteinExistence type="predicted"/>